<dbReference type="AlphaFoldDB" id="A0A7W2EKM8"/>
<feature type="signal peptide" evidence="2">
    <location>
        <begin position="1"/>
        <end position="30"/>
    </location>
</feature>
<keyword evidence="1" id="KW-0812">Transmembrane</keyword>
<name>A0A7W2EKM8_9BURK</name>
<dbReference type="RefSeq" id="WP_182219722.1">
    <property type="nucleotide sequence ID" value="NZ_JACEZS010000018.1"/>
</dbReference>
<evidence type="ECO:0000313" key="3">
    <source>
        <dbReference type="EMBL" id="MBA5607510.1"/>
    </source>
</evidence>
<keyword evidence="1" id="KW-0472">Membrane</keyword>
<feature type="transmembrane region" description="Helical" evidence="1">
    <location>
        <begin position="204"/>
        <end position="221"/>
    </location>
</feature>
<evidence type="ECO:0000256" key="1">
    <source>
        <dbReference type="SAM" id="Phobius"/>
    </source>
</evidence>
<organism evidence="3 4">
    <name type="scientific">Rugamonas fusca</name>
    <dbReference type="NCBI Taxonomy" id="2758568"/>
    <lineage>
        <taxon>Bacteria</taxon>
        <taxon>Pseudomonadati</taxon>
        <taxon>Pseudomonadota</taxon>
        <taxon>Betaproteobacteria</taxon>
        <taxon>Burkholderiales</taxon>
        <taxon>Oxalobacteraceae</taxon>
        <taxon>Telluria group</taxon>
        <taxon>Rugamonas</taxon>
    </lineage>
</organism>
<protein>
    <submittedName>
        <fullName evidence="3">Uncharacterized protein</fullName>
    </submittedName>
</protein>
<dbReference type="EMBL" id="JACEZS010000018">
    <property type="protein sequence ID" value="MBA5607510.1"/>
    <property type="molecule type" value="Genomic_DNA"/>
</dbReference>
<evidence type="ECO:0000313" key="4">
    <source>
        <dbReference type="Proteomes" id="UP000566711"/>
    </source>
</evidence>
<proteinExistence type="predicted"/>
<reference evidence="3 4" key="1">
    <citation type="submission" date="2020-07" db="EMBL/GenBank/DDBJ databases">
        <title>Novel species isolated from subtropical streams in China.</title>
        <authorList>
            <person name="Lu H."/>
        </authorList>
    </citation>
    <scope>NUCLEOTIDE SEQUENCE [LARGE SCALE GENOMIC DNA]</scope>
    <source>
        <strain evidence="3 4">FT3S</strain>
    </source>
</reference>
<sequence>MLTRFLRLSLRTAALAAGATLFAAPAAAQAGAPACAIHAGPVPRVQVDQPFQLRLGAPCDCTTFAALAQVDLLVKGLDTGLHPLSCDPAGPTVSFMLSRNASAAAGPAGRAAWEAMLGDFWSGNGADGARQLAYSLVQQGTLLGAGTLALQTWSSTSLLLGTLMLAAVWAGLIVLGKYSGMLRDAGTPALPACQRSYSLGRVQMAWWFAIVIGAYIFLWTLTGQVPVMSTQALALAGLSSATGLTAAALDAGQGRPAPCGSGNLLLDLLTDANGVTIYRFQLLVSNLLFGLFFLVSVVRELAMPDFDPSVLTLLGLSAATYTGFKIPEQQGPPPGLAATAAPPVVTPLAASATPALAPGAPGAPATAPAAQVVTAAAATGAPAAGG</sequence>
<keyword evidence="2" id="KW-0732">Signal</keyword>
<evidence type="ECO:0000256" key="2">
    <source>
        <dbReference type="SAM" id="SignalP"/>
    </source>
</evidence>
<feature type="transmembrane region" description="Helical" evidence="1">
    <location>
        <begin position="277"/>
        <end position="298"/>
    </location>
</feature>
<accession>A0A7W2EKM8</accession>
<keyword evidence="4" id="KW-1185">Reference proteome</keyword>
<comment type="caution">
    <text evidence="3">The sequence shown here is derived from an EMBL/GenBank/DDBJ whole genome shotgun (WGS) entry which is preliminary data.</text>
</comment>
<gene>
    <name evidence="3" type="ORF">H3H36_19310</name>
</gene>
<feature type="chain" id="PRO_5031093294" evidence="2">
    <location>
        <begin position="31"/>
        <end position="386"/>
    </location>
</feature>
<feature type="transmembrane region" description="Helical" evidence="1">
    <location>
        <begin position="157"/>
        <end position="175"/>
    </location>
</feature>
<dbReference type="Proteomes" id="UP000566711">
    <property type="component" value="Unassembled WGS sequence"/>
</dbReference>
<keyword evidence="1" id="KW-1133">Transmembrane helix</keyword>